<evidence type="ECO:0000313" key="3">
    <source>
        <dbReference type="Proteomes" id="UP000654075"/>
    </source>
</evidence>
<comment type="caution">
    <text evidence="2">The sequence shown here is derived from an EMBL/GenBank/DDBJ whole genome shotgun (WGS) entry which is preliminary data.</text>
</comment>
<dbReference type="EMBL" id="CAJNNV010019091">
    <property type="protein sequence ID" value="CAE8606362.1"/>
    <property type="molecule type" value="Genomic_DNA"/>
</dbReference>
<feature type="compositionally biased region" description="Acidic residues" evidence="1">
    <location>
        <begin position="38"/>
        <end position="51"/>
    </location>
</feature>
<gene>
    <name evidence="2" type="ORF">PGLA1383_LOCUS24346</name>
</gene>
<name>A0A813F4I5_POLGL</name>
<organism evidence="2 3">
    <name type="scientific">Polarella glacialis</name>
    <name type="common">Dinoflagellate</name>
    <dbReference type="NCBI Taxonomy" id="89957"/>
    <lineage>
        <taxon>Eukaryota</taxon>
        <taxon>Sar</taxon>
        <taxon>Alveolata</taxon>
        <taxon>Dinophyceae</taxon>
        <taxon>Suessiales</taxon>
        <taxon>Suessiaceae</taxon>
        <taxon>Polarella</taxon>
    </lineage>
</organism>
<evidence type="ECO:0000256" key="1">
    <source>
        <dbReference type="SAM" id="MobiDB-lite"/>
    </source>
</evidence>
<protein>
    <submittedName>
        <fullName evidence="2">Uncharacterized protein</fullName>
    </submittedName>
</protein>
<feature type="region of interest" description="Disordered" evidence="1">
    <location>
        <begin position="23"/>
        <end position="56"/>
    </location>
</feature>
<proteinExistence type="predicted"/>
<evidence type="ECO:0000313" key="2">
    <source>
        <dbReference type="EMBL" id="CAE8606362.1"/>
    </source>
</evidence>
<dbReference type="OrthoDB" id="453538at2759"/>
<dbReference type="Proteomes" id="UP000654075">
    <property type="component" value="Unassembled WGS sequence"/>
</dbReference>
<dbReference type="AlphaFoldDB" id="A0A813F4I5"/>
<keyword evidence="3" id="KW-1185">Reference proteome</keyword>
<feature type="compositionally biased region" description="Polar residues" evidence="1">
    <location>
        <begin position="27"/>
        <end position="36"/>
    </location>
</feature>
<accession>A0A813F4I5</accession>
<feature type="region of interest" description="Disordered" evidence="1">
    <location>
        <begin position="170"/>
        <end position="192"/>
    </location>
</feature>
<sequence>MDSSGAPLTARRLSWADQEAAAPLASTIPQGLSRQDGSADEDEDDVDEEERPGERTVEMGILRQGYTYRVLVLLPSVGQLVEVVGPWPEGVLVSVEDEGSPERPASLWFETELKQVGSFHKSVQVRLAAGEFEEVTVHLQAIVMGPREGRPSRVHEHVELIKAFTGEDVASTSEGARFRKLSNQKDLDDEDR</sequence>
<reference evidence="2" key="1">
    <citation type="submission" date="2021-02" db="EMBL/GenBank/DDBJ databases">
        <authorList>
            <person name="Dougan E. K."/>
            <person name="Rhodes N."/>
            <person name="Thang M."/>
            <person name="Chan C."/>
        </authorList>
    </citation>
    <scope>NUCLEOTIDE SEQUENCE</scope>
</reference>